<dbReference type="InterPro" id="IPR056024">
    <property type="entry name" value="DUF7605"/>
</dbReference>
<feature type="domain" description="DUF7605" evidence="4">
    <location>
        <begin position="664"/>
        <end position="840"/>
    </location>
</feature>
<reference evidence="5" key="1">
    <citation type="submission" date="2023-08" db="EMBL/GenBank/DDBJ databases">
        <title>Black Yeasts Isolated from many extreme environments.</title>
        <authorList>
            <person name="Coleine C."/>
            <person name="Stajich J.E."/>
            <person name="Selbmann L."/>
        </authorList>
    </citation>
    <scope>NUCLEOTIDE SEQUENCE</scope>
    <source>
        <strain evidence="5">CCFEE 5810</strain>
    </source>
</reference>
<dbReference type="EMBL" id="JAVRQU010000005">
    <property type="protein sequence ID" value="KAK5702966.1"/>
    <property type="molecule type" value="Genomic_DNA"/>
</dbReference>
<name>A0AAN7WC31_9PEZI</name>
<evidence type="ECO:0000313" key="6">
    <source>
        <dbReference type="Proteomes" id="UP001310594"/>
    </source>
</evidence>
<dbReference type="Proteomes" id="UP001310594">
    <property type="component" value="Unassembled WGS sequence"/>
</dbReference>
<dbReference type="Gene3D" id="3.40.50.300">
    <property type="entry name" value="P-loop containing nucleotide triphosphate hydrolases"/>
    <property type="match status" value="2"/>
</dbReference>
<sequence>MASPTDNIKTEDVESIETVLGKRKRDDDGEEDAEDTLFIPDENHMSLVPYGTNLDRDDENDSGESDDDEEDVDDGELDDESANDGEDEQQIHTESSEPHPKCAIYDDDISALAAVMTGIPKKVLEALQPHEGNGRHVNTHMAAANALTQIPPTKRPRIALVGSAGSGKSSTFNNLVDVPNMAKSLSGGQSCTCVPSEFVAPFCGQTKPYAAVIFYYNSKNIRRLLAEWINDFEVAEFEDALEWDEDTRKIYIKRSVTALETLQVLFRDLEEFRTRAAAREYLTANYHDPSTNALHNMQLSCEKKLKAKRMREGSYSDYCEAPTRGKLREMVDPFMTAKSNGNEPALWPLVRQVCIAIRGSRVLDRMSIIDLPGISDTNETRVKTTRDFVKTCDYIWLICPISRVIDGSTVVDMVYRYGRMFDEILIICTHADTEVDSKLATELKEEGQDVQPWYDLTKEHNSRNAKVKQLKKEIKQQSGRKKQTKQSLLDTQEKTAALATLDRELKAIELRRYEFLVQVRNEHVTQQLRERMDGYLPAGKTLQVCCISNSHYAAIKAGRTMRGLRLSPNGTGIPALRAYALKLVAPALLRTFQEYLKTSLSVFVKNAQLWVKTTHVERRAEVLGLVKRPIKLLQERIDTRLKAFEQGIQDYLVHAMHEIFNTTRAVAVKALEQKRKRHGATLMAFTRKNGNHRTTVCPKESWNEQFMQGITDFVGEHWEALNNSKALITDDLRNVLVEDMSSILPLMTEEHPLTVKVLPMRRLAELVDAQVGAIDDIFRSNGYVYAQDLRNIQMDAVHDSDKCYFSRTVQSTYDSCKLDSGAGVVKRSMDKIETHLSQEQNDSPFTAVERALTAALTRNDFKHMQLTKDSVKKRVEAVFESLYASFDRLVDKTVEHPREKAAREAMQDLLVRLEVEYQEAIEKFGEIEARYAA</sequence>
<dbReference type="PANTHER" id="PTHR36681">
    <property type="entry name" value="NUCLEAR GTPASE, GERMINAL CENTER-ASSOCIATED, TANDEM DUPLICATE 3"/>
    <property type="match status" value="1"/>
</dbReference>
<proteinExistence type="predicted"/>
<feature type="region of interest" description="Disordered" evidence="2">
    <location>
        <begin position="1"/>
        <end position="102"/>
    </location>
</feature>
<dbReference type="Pfam" id="PF00350">
    <property type="entry name" value="Dynamin_N"/>
    <property type="match status" value="1"/>
</dbReference>
<dbReference type="InterPro" id="IPR045063">
    <property type="entry name" value="Dynamin_N"/>
</dbReference>
<accession>A0AAN7WC31</accession>
<dbReference type="InterPro" id="IPR027417">
    <property type="entry name" value="P-loop_NTPase"/>
</dbReference>
<feature type="compositionally biased region" description="Acidic residues" evidence="2">
    <location>
        <begin position="56"/>
        <end position="88"/>
    </location>
</feature>
<feature type="domain" description="Dynamin N-terminal" evidence="3">
    <location>
        <begin position="158"/>
        <end position="414"/>
    </location>
</feature>
<protein>
    <submittedName>
        <fullName evidence="5">Uncharacterized protein</fullName>
    </submittedName>
</protein>
<dbReference type="AlphaFoldDB" id="A0AAN7WC31"/>
<evidence type="ECO:0000256" key="1">
    <source>
        <dbReference type="SAM" id="Coils"/>
    </source>
</evidence>
<comment type="caution">
    <text evidence="5">The sequence shown here is derived from an EMBL/GenBank/DDBJ whole genome shotgun (WGS) entry which is preliminary data.</text>
</comment>
<evidence type="ECO:0000256" key="2">
    <source>
        <dbReference type="SAM" id="MobiDB-lite"/>
    </source>
</evidence>
<keyword evidence="1" id="KW-0175">Coiled coil</keyword>
<feature type="coiled-coil region" evidence="1">
    <location>
        <begin position="903"/>
        <end position="930"/>
    </location>
</feature>
<feature type="compositionally biased region" description="Basic and acidic residues" evidence="2">
    <location>
        <begin position="89"/>
        <end position="100"/>
    </location>
</feature>
<dbReference type="Pfam" id="PF24564">
    <property type="entry name" value="DUF7605"/>
    <property type="match status" value="1"/>
</dbReference>
<dbReference type="PANTHER" id="PTHR36681:SF3">
    <property type="entry name" value="NUCLEAR GTPASE, GERMINAL CENTER-ASSOCIATED, TANDEM DUPLICATE 3"/>
    <property type="match status" value="1"/>
</dbReference>
<organism evidence="5 6">
    <name type="scientific">Elasticomyces elasticus</name>
    <dbReference type="NCBI Taxonomy" id="574655"/>
    <lineage>
        <taxon>Eukaryota</taxon>
        <taxon>Fungi</taxon>
        <taxon>Dikarya</taxon>
        <taxon>Ascomycota</taxon>
        <taxon>Pezizomycotina</taxon>
        <taxon>Dothideomycetes</taxon>
        <taxon>Dothideomycetidae</taxon>
        <taxon>Mycosphaerellales</taxon>
        <taxon>Teratosphaeriaceae</taxon>
        <taxon>Elasticomyces</taxon>
    </lineage>
</organism>
<gene>
    <name evidence="5" type="ORF">LTR97_003912</name>
</gene>
<evidence type="ECO:0000259" key="3">
    <source>
        <dbReference type="Pfam" id="PF00350"/>
    </source>
</evidence>
<evidence type="ECO:0000313" key="5">
    <source>
        <dbReference type="EMBL" id="KAK5702966.1"/>
    </source>
</evidence>
<evidence type="ECO:0000259" key="4">
    <source>
        <dbReference type="Pfam" id="PF24564"/>
    </source>
</evidence>
<dbReference type="SUPFAM" id="SSF52540">
    <property type="entry name" value="P-loop containing nucleoside triphosphate hydrolases"/>
    <property type="match status" value="1"/>
</dbReference>